<comment type="similarity">
    <text evidence="1">Belongs to the hemerythrin family.</text>
</comment>
<dbReference type="Proteomes" id="UP000295164">
    <property type="component" value="Unassembled WGS sequence"/>
</dbReference>
<dbReference type="RefSeq" id="WP_131852307.1">
    <property type="nucleotide sequence ID" value="NZ_SKFH01000017.1"/>
</dbReference>
<evidence type="ECO:0000256" key="1">
    <source>
        <dbReference type="ARBA" id="ARBA00010587"/>
    </source>
</evidence>
<gene>
    <name evidence="5" type="ORF">E0486_11415</name>
</gene>
<comment type="caution">
    <text evidence="5">The sequence shown here is derived from an EMBL/GenBank/DDBJ whole genome shotgun (WGS) entry which is preliminary data.</text>
</comment>
<keyword evidence="3" id="KW-0408">Iron</keyword>
<name>A0A4R4DXX0_9BACT</name>
<keyword evidence="6" id="KW-1185">Reference proteome</keyword>
<dbReference type="SUPFAM" id="SSF47188">
    <property type="entry name" value="Hemerythrin-like"/>
    <property type="match status" value="1"/>
</dbReference>
<proteinExistence type="inferred from homology"/>
<organism evidence="5 6">
    <name type="scientific">Flaviaesturariibacter aridisoli</name>
    <dbReference type="NCBI Taxonomy" id="2545761"/>
    <lineage>
        <taxon>Bacteria</taxon>
        <taxon>Pseudomonadati</taxon>
        <taxon>Bacteroidota</taxon>
        <taxon>Chitinophagia</taxon>
        <taxon>Chitinophagales</taxon>
        <taxon>Chitinophagaceae</taxon>
        <taxon>Flaviaestuariibacter</taxon>
    </lineage>
</organism>
<dbReference type="EMBL" id="SKFH01000017">
    <property type="protein sequence ID" value="TCZ70159.1"/>
    <property type="molecule type" value="Genomic_DNA"/>
</dbReference>
<reference evidence="5 6" key="1">
    <citation type="submission" date="2019-03" db="EMBL/GenBank/DDBJ databases">
        <authorList>
            <person name="Kim M.K.M."/>
        </authorList>
    </citation>
    <scope>NUCLEOTIDE SEQUENCE [LARGE SCALE GENOMIC DNA]</scope>
    <source>
        <strain evidence="5 6">17J68-15</strain>
    </source>
</reference>
<accession>A0A4R4DXX0</accession>
<dbReference type="Gene3D" id="1.20.120.520">
    <property type="entry name" value="nmb1532 protein domain like"/>
    <property type="match status" value="1"/>
</dbReference>
<dbReference type="OrthoDB" id="9793254at2"/>
<protein>
    <submittedName>
        <fullName evidence="5">Hemerythrin domain-containing protein</fullName>
    </submittedName>
</protein>
<evidence type="ECO:0000256" key="2">
    <source>
        <dbReference type="ARBA" id="ARBA00022723"/>
    </source>
</evidence>
<dbReference type="AlphaFoldDB" id="A0A4R4DXX0"/>
<evidence type="ECO:0000259" key="4">
    <source>
        <dbReference type="Pfam" id="PF01814"/>
    </source>
</evidence>
<sequence length="153" mass="17772">MALKRSPQLQPFSREHHEGLLLAWKIRRGLASGIALPRIADYVLWYWNRALEDHFRREEAAFHPALPGAPGLQRMQEEHEEIEGLLQVLAQIPDEALLEEIAAKVHDHIRFEERELFPWIEEALGTERLDALQVLIEGKKENAGPGWADEFWR</sequence>
<evidence type="ECO:0000256" key="3">
    <source>
        <dbReference type="ARBA" id="ARBA00023004"/>
    </source>
</evidence>
<keyword evidence="2" id="KW-0479">Metal-binding</keyword>
<evidence type="ECO:0000313" key="6">
    <source>
        <dbReference type="Proteomes" id="UP000295164"/>
    </source>
</evidence>
<dbReference type="GO" id="GO:0046872">
    <property type="term" value="F:metal ion binding"/>
    <property type="evidence" value="ECO:0007669"/>
    <property type="project" value="UniProtKB-KW"/>
</dbReference>
<feature type="domain" description="Hemerythrin-like" evidence="4">
    <location>
        <begin position="15"/>
        <end position="120"/>
    </location>
</feature>
<dbReference type="InterPro" id="IPR012312">
    <property type="entry name" value="Hemerythrin-like"/>
</dbReference>
<evidence type="ECO:0000313" key="5">
    <source>
        <dbReference type="EMBL" id="TCZ70159.1"/>
    </source>
</evidence>
<dbReference type="InterPro" id="IPR035938">
    <property type="entry name" value="Hemerythrin-like_sf"/>
</dbReference>
<dbReference type="Pfam" id="PF01814">
    <property type="entry name" value="Hemerythrin"/>
    <property type="match status" value="1"/>
</dbReference>